<keyword evidence="3" id="KW-1185">Reference proteome</keyword>
<dbReference type="EMBL" id="MPRJ01000100">
    <property type="protein sequence ID" value="OOZ34951.1"/>
    <property type="molecule type" value="Genomic_DNA"/>
</dbReference>
<dbReference type="Gene3D" id="3.30.700.10">
    <property type="entry name" value="Glycoprotein, Type 4 Pilin"/>
    <property type="match status" value="1"/>
</dbReference>
<accession>A0A1T2KQ86</accession>
<sequence length="138" mass="15108">MVRHWHAKLQGITLVELMIVLAVISILVAVGYPLYTDYVYKARRADAKAVLLESAQFMERYYTENMSYSGAALPTALQTAPRSYDASRAFYTVSVNSASATAFTLTATPTAKQTADDCGTMTIDQTGATTPTTPDYCW</sequence>
<dbReference type="OrthoDB" id="5296638at2"/>
<dbReference type="Proteomes" id="UP000190896">
    <property type="component" value="Unassembled WGS sequence"/>
</dbReference>
<keyword evidence="1" id="KW-0812">Transmembrane</keyword>
<comment type="caution">
    <text evidence="2">The sequence shown here is derived from an EMBL/GenBank/DDBJ whole genome shotgun (WGS) entry which is preliminary data.</text>
</comment>
<dbReference type="Pfam" id="PF07963">
    <property type="entry name" value="N_methyl"/>
    <property type="match status" value="1"/>
</dbReference>
<protein>
    <recommendedName>
        <fullName evidence="4">Pilus assembly protein PilE</fullName>
    </recommendedName>
</protein>
<dbReference type="GO" id="GO:0043683">
    <property type="term" value="P:type IV pilus assembly"/>
    <property type="evidence" value="ECO:0007669"/>
    <property type="project" value="InterPro"/>
</dbReference>
<gene>
    <name evidence="2" type="ORF">BOW51_11760</name>
</gene>
<dbReference type="InterPro" id="IPR045584">
    <property type="entry name" value="Pilin-like"/>
</dbReference>
<keyword evidence="1" id="KW-0472">Membrane</keyword>
<evidence type="ECO:0000313" key="2">
    <source>
        <dbReference type="EMBL" id="OOZ34951.1"/>
    </source>
</evidence>
<proteinExistence type="predicted"/>
<dbReference type="SUPFAM" id="SSF54523">
    <property type="entry name" value="Pili subunits"/>
    <property type="match status" value="1"/>
</dbReference>
<name>A0A1T2KQ86_9GAMM</name>
<dbReference type="RefSeq" id="WP_078488195.1">
    <property type="nucleotide sequence ID" value="NZ_MPRJ01000100.1"/>
</dbReference>
<evidence type="ECO:0000313" key="3">
    <source>
        <dbReference type="Proteomes" id="UP000190896"/>
    </source>
</evidence>
<evidence type="ECO:0000256" key="1">
    <source>
        <dbReference type="SAM" id="Phobius"/>
    </source>
</evidence>
<dbReference type="InterPro" id="IPR012902">
    <property type="entry name" value="N_methyl_site"/>
</dbReference>
<reference evidence="2 3" key="1">
    <citation type="submission" date="2016-11" db="EMBL/GenBank/DDBJ databases">
        <title>Mixed transmission modes and dynamic genome evolution in an obligate animal-bacterial symbiosis.</title>
        <authorList>
            <person name="Russell S.L."/>
            <person name="Corbett-Detig R.B."/>
            <person name="Cavanaugh C.M."/>
        </authorList>
    </citation>
    <scope>NUCLEOTIDE SEQUENCE [LARGE SCALE GENOMIC DNA]</scope>
    <source>
        <strain evidence="2">Se-Cadez</strain>
    </source>
</reference>
<dbReference type="Pfam" id="PF16732">
    <property type="entry name" value="ComP_DUS"/>
    <property type="match status" value="1"/>
</dbReference>
<organism evidence="2 3">
    <name type="scientific">Solemya velesiana gill symbiont</name>
    <dbReference type="NCBI Taxonomy" id="1918948"/>
    <lineage>
        <taxon>Bacteria</taxon>
        <taxon>Pseudomonadati</taxon>
        <taxon>Pseudomonadota</taxon>
        <taxon>Gammaproteobacteria</taxon>
        <taxon>sulfur-oxidizing symbionts</taxon>
    </lineage>
</organism>
<dbReference type="InterPro" id="IPR031982">
    <property type="entry name" value="PilE-like"/>
</dbReference>
<keyword evidence="1" id="KW-1133">Transmembrane helix</keyword>
<dbReference type="PROSITE" id="PS00409">
    <property type="entry name" value="PROKAR_NTER_METHYL"/>
    <property type="match status" value="1"/>
</dbReference>
<dbReference type="AlphaFoldDB" id="A0A1T2KQ86"/>
<dbReference type="NCBIfam" id="TIGR02532">
    <property type="entry name" value="IV_pilin_GFxxxE"/>
    <property type="match status" value="1"/>
</dbReference>
<feature type="transmembrane region" description="Helical" evidence="1">
    <location>
        <begin position="12"/>
        <end position="35"/>
    </location>
</feature>
<evidence type="ECO:0008006" key="4">
    <source>
        <dbReference type="Google" id="ProtNLM"/>
    </source>
</evidence>